<protein>
    <submittedName>
        <fullName evidence="4">tRNA-specific adenosine deaminase</fullName>
    </submittedName>
</protein>
<comment type="caution">
    <text evidence="4">The sequence shown here is derived from an EMBL/GenBank/DDBJ whole genome shotgun (WGS) entry which is preliminary data.</text>
</comment>
<evidence type="ECO:0000313" key="5">
    <source>
        <dbReference type="Proteomes" id="UP000229740"/>
    </source>
</evidence>
<dbReference type="InterPro" id="IPR016192">
    <property type="entry name" value="APOBEC/CMP_deaminase_Zn-bd"/>
</dbReference>
<dbReference type="CDD" id="cd01285">
    <property type="entry name" value="nucleoside_deaminase"/>
    <property type="match status" value="1"/>
</dbReference>
<dbReference type="PROSITE" id="PS51747">
    <property type="entry name" value="CYT_DCMP_DEAMINASES_2"/>
    <property type="match status" value="1"/>
</dbReference>
<proteinExistence type="predicted"/>
<evidence type="ECO:0000256" key="1">
    <source>
        <dbReference type="ARBA" id="ARBA00022723"/>
    </source>
</evidence>
<dbReference type="PANTHER" id="PTHR11079">
    <property type="entry name" value="CYTOSINE DEAMINASE FAMILY MEMBER"/>
    <property type="match status" value="1"/>
</dbReference>
<dbReference type="InterPro" id="IPR016193">
    <property type="entry name" value="Cytidine_deaminase-like"/>
</dbReference>
<dbReference type="GO" id="GO:0008270">
    <property type="term" value="F:zinc ion binding"/>
    <property type="evidence" value="ECO:0007669"/>
    <property type="project" value="InterPro"/>
</dbReference>
<reference evidence="4 5" key="1">
    <citation type="submission" date="2017-10" db="EMBL/GenBank/DDBJ databases">
        <title>Novel microbial diversity and functional potential in the marine mammal oral microbiome.</title>
        <authorList>
            <person name="Dudek N.K."/>
            <person name="Sun C.L."/>
            <person name="Burstein D."/>
            <person name="Kantor R.S."/>
            <person name="Aliaga Goltsman D.S."/>
            <person name="Bik E.M."/>
            <person name="Thomas B.C."/>
            <person name="Banfield J.F."/>
            <person name="Relman D.A."/>
        </authorList>
    </citation>
    <scope>NUCLEOTIDE SEQUENCE [LARGE SCALE GENOMIC DNA]</scope>
    <source>
        <strain evidence="4">DOLZORAL124_49_17</strain>
    </source>
</reference>
<evidence type="ECO:0000313" key="4">
    <source>
        <dbReference type="EMBL" id="PID60532.1"/>
    </source>
</evidence>
<dbReference type="GO" id="GO:0006152">
    <property type="term" value="P:purine nucleoside catabolic process"/>
    <property type="evidence" value="ECO:0007669"/>
    <property type="project" value="TreeGrafter"/>
</dbReference>
<dbReference type="PROSITE" id="PS00903">
    <property type="entry name" value="CYT_DCMP_DEAMINASES_1"/>
    <property type="match status" value="1"/>
</dbReference>
<name>A0A2G6EFA6_9BACT</name>
<dbReference type="InterPro" id="IPR002125">
    <property type="entry name" value="CMP_dCMP_dom"/>
</dbReference>
<dbReference type="EMBL" id="PDPS01000005">
    <property type="protein sequence ID" value="PID60532.1"/>
    <property type="molecule type" value="Genomic_DNA"/>
</dbReference>
<dbReference type="AlphaFoldDB" id="A0A2G6EFA6"/>
<sequence>MENIIEKSIAKARETMLKNIGGPFGAAVIDKNGTILSVSSNRVLGDNDPTAHAEVNAIREACKVKKTYDLTGCTIYTTCYPCPMCLSAIIWSNIKEVYYGCTPEDADNIGFRDDFLYDFIKNDVKDENVLKLISKGRDKCLPLFQEYQSLHKTIY</sequence>
<dbReference type="Pfam" id="PF00383">
    <property type="entry name" value="dCMP_cyt_deam_1"/>
    <property type="match status" value="1"/>
</dbReference>
<feature type="domain" description="CMP/dCMP-type deaminase" evidence="3">
    <location>
        <begin position="1"/>
        <end position="114"/>
    </location>
</feature>
<dbReference type="SUPFAM" id="SSF53927">
    <property type="entry name" value="Cytidine deaminase-like"/>
    <property type="match status" value="1"/>
</dbReference>
<dbReference type="Proteomes" id="UP000229740">
    <property type="component" value="Unassembled WGS sequence"/>
</dbReference>
<evidence type="ECO:0000256" key="2">
    <source>
        <dbReference type="ARBA" id="ARBA00022833"/>
    </source>
</evidence>
<dbReference type="PANTHER" id="PTHR11079:SF161">
    <property type="entry name" value="CMP_DCMP-TYPE DEAMINASE DOMAIN-CONTAINING PROTEIN"/>
    <property type="match status" value="1"/>
</dbReference>
<accession>A0A2G6EFA6</accession>
<dbReference type="Gene3D" id="3.40.140.10">
    <property type="entry name" value="Cytidine Deaminase, domain 2"/>
    <property type="match status" value="1"/>
</dbReference>
<keyword evidence="2" id="KW-0862">Zinc</keyword>
<dbReference type="GO" id="GO:0047974">
    <property type="term" value="F:guanosine deaminase activity"/>
    <property type="evidence" value="ECO:0007669"/>
    <property type="project" value="TreeGrafter"/>
</dbReference>
<gene>
    <name evidence="4" type="ORF">CSB45_00210</name>
</gene>
<evidence type="ECO:0000259" key="3">
    <source>
        <dbReference type="PROSITE" id="PS51747"/>
    </source>
</evidence>
<keyword evidence="1" id="KW-0479">Metal-binding</keyword>
<organism evidence="4 5">
    <name type="scientific">candidate division KSB3 bacterium</name>
    <dbReference type="NCBI Taxonomy" id="2044937"/>
    <lineage>
        <taxon>Bacteria</taxon>
        <taxon>candidate division KSB3</taxon>
    </lineage>
</organism>